<keyword evidence="4" id="KW-0997">Cell inner membrane</keyword>
<evidence type="ECO:0000256" key="4">
    <source>
        <dbReference type="ARBA" id="ARBA00022519"/>
    </source>
</evidence>
<organism evidence="15 16">
    <name type="scientific">Vibrio algicola</name>
    <dbReference type="NCBI Taxonomy" id="2662262"/>
    <lineage>
        <taxon>Bacteria</taxon>
        <taxon>Pseudomonadati</taxon>
        <taxon>Pseudomonadota</taxon>
        <taxon>Gammaproteobacteria</taxon>
        <taxon>Vibrionales</taxon>
        <taxon>Vibrionaceae</taxon>
        <taxon>Vibrio</taxon>
    </lineage>
</organism>
<keyword evidence="10 13" id="KW-0472">Membrane</keyword>
<feature type="domain" description="ABC transporter" evidence="14">
    <location>
        <begin position="6"/>
        <end position="244"/>
    </location>
</feature>
<evidence type="ECO:0000256" key="3">
    <source>
        <dbReference type="ARBA" id="ARBA00022475"/>
    </source>
</evidence>
<dbReference type="EMBL" id="CP045699">
    <property type="protein sequence ID" value="QGA64071.1"/>
    <property type="molecule type" value="Genomic_DNA"/>
</dbReference>
<dbReference type="PANTHER" id="PTHR30572:SF14">
    <property type="entry name" value="MACROLIDE EXPORT ATP-BINDING_PERMEASE PROTEIN MACB"/>
    <property type="match status" value="1"/>
</dbReference>
<dbReference type="FunFam" id="3.40.50.300:FF:000032">
    <property type="entry name" value="Export ABC transporter ATP-binding protein"/>
    <property type="match status" value="1"/>
</dbReference>
<feature type="transmembrane region" description="Helical" evidence="13">
    <location>
        <begin position="276"/>
        <end position="296"/>
    </location>
</feature>
<feature type="transmembrane region" description="Helical" evidence="13">
    <location>
        <begin position="525"/>
        <end position="550"/>
    </location>
</feature>
<evidence type="ECO:0000256" key="6">
    <source>
        <dbReference type="ARBA" id="ARBA00022741"/>
    </source>
</evidence>
<dbReference type="InterPro" id="IPR025857">
    <property type="entry name" value="MacB_PCD"/>
</dbReference>
<dbReference type="AlphaFoldDB" id="A0A5Q0TBP7"/>
<dbReference type="Pfam" id="PF00005">
    <property type="entry name" value="ABC_tran"/>
    <property type="match status" value="1"/>
</dbReference>
<evidence type="ECO:0000256" key="9">
    <source>
        <dbReference type="ARBA" id="ARBA00022989"/>
    </source>
</evidence>
<dbReference type="InterPro" id="IPR027417">
    <property type="entry name" value="P-loop_NTPase"/>
</dbReference>
<dbReference type="InterPro" id="IPR050250">
    <property type="entry name" value="Macrolide_Exporter_MacB"/>
</dbReference>
<dbReference type="GO" id="GO:0016887">
    <property type="term" value="F:ATP hydrolysis activity"/>
    <property type="evidence" value="ECO:0007669"/>
    <property type="project" value="InterPro"/>
</dbReference>
<evidence type="ECO:0000313" key="15">
    <source>
        <dbReference type="EMBL" id="QGA64071.1"/>
    </source>
</evidence>
<dbReference type="Proteomes" id="UP000348942">
    <property type="component" value="Chromosome 1"/>
</dbReference>
<evidence type="ECO:0000256" key="5">
    <source>
        <dbReference type="ARBA" id="ARBA00022692"/>
    </source>
</evidence>
<dbReference type="PANTHER" id="PTHR30572">
    <property type="entry name" value="MEMBRANE COMPONENT OF TRANSPORTER-RELATED"/>
    <property type="match status" value="1"/>
</dbReference>
<dbReference type="Pfam" id="PF02687">
    <property type="entry name" value="FtsX"/>
    <property type="match status" value="1"/>
</dbReference>
<keyword evidence="5 13" id="KW-0812">Transmembrane</keyword>
<dbReference type="Gene3D" id="3.40.50.300">
    <property type="entry name" value="P-loop containing nucleotide triphosphate hydrolases"/>
    <property type="match status" value="1"/>
</dbReference>
<keyword evidence="6" id="KW-0547">Nucleotide-binding</keyword>
<dbReference type="InterPro" id="IPR003593">
    <property type="entry name" value="AAA+_ATPase"/>
</dbReference>
<dbReference type="GO" id="GO:0005524">
    <property type="term" value="F:ATP binding"/>
    <property type="evidence" value="ECO:0007669"/>
    <property type="project" value="UniProtKB-KW"/>
</dbReference>
<keyword evidence="7" id="KW-0067">ATP-binding</keyword>
<comment type="similarity">
    <text evidence="11">Belongs to the ABC transporter superfamily. Macrolide exporter (TC 3.A.1.122) family.</text>
</comment>
<keyword evidence="16" id="KW-1185">Reference proteome</keyword>
<dbReference type="Pfam" id="PF12704">
    <property type="entry name" value="MacB_PCD"/>
    <property type="match status" value="1"/>
</dbReference>
<keyword evidence="2" id="KW-0813">Transport</keyword>
<dbReference type="SUPFAM" id="SSF52540">
    <property type="entry name" value="P-loop containing nucleoside triphosphate hydrolases"/>
    <property type="match status" value="1"/>
</dbReference>
<sequence length="650" mass="70614">MTNALLHISDVSRCFAAGDQDLTVLKNVDLEIQRGEMVAIVGASGSGKSTLMNILGCLDKPSKGQYFIDGQDTSQMEADELASLRREHFGFIFQRYHLLGDLDAIANVEVPAIYAGKDRHSRQQRAKDLLIRLGLGTRLDHKPSQLSGGQQQRVSVARALMNGGDVILADEPTGALDSHSGKEMMQLLQELHHDGHTIILVTHDMDVAQFADRIIELKDGVIIQDYINKQQRQIEQKQLEPKVAANKNRFVTMLDRINEALKMALIAMSSHRLRTFLTMLGIIIGIASVVSVVALGSGTQQQILQNISSLGTNTIDVRPGKGFGDRRSGRVRTLTASDAKALENLPFIDSVTPSVSTSVTIRAGNQAVTGNVQGVGPAYFRVYDYQLDQGQFWDEDSVKTLAQEAVIDSNTSQELFDGTDPIGKVIFLGRLPVRIIGVTQPKDQAFGLSDTLNVWVPYTTVSGRMLGQTYLSSISIRLNQDVASDAAEQSIISLLALRHGTQDFFTINTDTIRQNIEKTTSTMTLLISAIAVISLIVGGIGVMNIMLVSVTERTREIGVRMAVGARQNDILRQFLIEAVLVCLCGGVLGIGLAYLIGFALQSSGVGFQMIYSTNSIIAAFLCSTLIGVLFGFLPAQNAAKLDPIDALARD</sequence>
<evidence type="ECO:0000259" key="14">
    <source>
        <dbReference type="PROSITE" id="PS50893"/>
    </source>
</evidence>
<gene>
    <name evidence="15" type="primary">macB</name>
    <name evidence="15" type="ORF">GFB47_00705</name>
</gene>
<dbReference type="GO" id="GO:0005886">
    <property type="term" value="C:plasma membrane"/>
    <property type="evidence" value="ECO:0007669"/>
    <property type="project" value="UniProtKB-SubCell"/>
</dbReference>
<evidence type="ECO:0000256" key="8">
    <source>
        <dbReference type="ARBA" id="ARBA00022967"/>
    </source>
</evidence>
<feature type="transmembrane region" description="Helical" evidence="13">
    <location>
        <begin position="570"/>
        <end position="596"/>
    </location>
</feature>
<evidence type="ECO:0000256" key="7">
    <source>
        <dbReference type="ARBA" id="ARBA00022840"/>
    </source>
</evidence>
<dbReference type="InterPro" id="IPR017871">
    <property type="entry name" value="ABC_transporter-like_CS"/>
</dbReference>
<comment type="subcellular location">
    <subcellularLocation>
        <location evidence="1">Cell inner membrane</location>
        <topology evidence="1">Multi-pass membrane protein</topology>
    </subcellularLocation>
</comment>
<keyword evidence="3" id="KW-1003">Cell membrane</keyword>
<name>A0A5Q0TBP7_9VIBR</name>
<dbReference type="RefSeq" id="WP_153445740.1">
    <property type="nucleotide sequence ID" value="NZ_CP045699.1"/>
</dbReference>
<evidence type="ECO:0000256" key="2">
    <source>
        <dbReference type="ARBA" id="ARBA00022448"/>
    </source>
</evidence>
<dbReference type="GO" id="GO:0022857">
    <property type="term" value="F:transmembrane transporter activity"/>
    <property type="evidence" value="ECO:0007669"/>
    <property type="project" value="TreeGrafter"/>
</dbReference>
<evidence type="ECO:0000256" key="11">
    <source>
        <dbReference type="ARBA" id="ARBA00038388"/>
    </source>
</evidence>
<keyword evidence="8" id="KW-1278">Translocase</keyword>
<keyword evidence="9 13" id="KW-1133">Transmembrane helix</keyword>
<accession>A0A5Q0TBP7</accession>
<reference evidence="15 16" key="1">
    <citation type="submission" date="2019-10" db="EMBL/GenBank/DDBJ databases">
        <title>Vibrio sp. nov., isolated from Coralline algae surface.</title>
        <authorList>
            <person name="Geng Y."/>
            <person name="Zhang X."/>
        </authorList>
    </citation>
    <scope>NUCLEOTIDE SEQUENCE [LARGE SCALE GENOMIC DNA]</scope>
    <source>
        <strain evidence="15 16">SM1977</strain>
    </source>
</reference>
<dbReference type="PROSITE" id="PS00211">
    <property type="entry name" value="ABC_TRANSPORTER_1"/>
    <property type="match status" value="1"/>
</dbReference>
<feature type="transmembrane region" description="Helical" evidence="13">
    <location>
        <begin position="616"/>
        <end position="635"/>
    </location>
</feature>
<dbReference type="InterPro" id="IPR003439">
    <property type="entry name" value="ABC_transporter-like_ATP-bd"/>
</dbReference>
<proteinExistence type="inferred from homology"/>
<evidence type="ECO:0000313" key="16">
    <source>
        <dbReference type="Proteomes" id="UP000348942"/>
    </source>
</evidence>
<evidence type="ECO:0000256" key="13">
    <source>
        <dbReference type="SAM" id="Phobius"/>
    </source>
</evidence>
<dbReference type="GO" id="GO:1902495">
    <property type="term" value="C:transmembrane transporter complex"/>
    <property type="evidence" value="ECO:0007669"/>
    <property type="project" value="UniProtKB-ARBA"/>
</dbReference>
<evidence type="ECO:0000256" key="1">
    <source>
        <dbReference type="ARBA" id="ARBA00004429"/>
    </source>
</evidence>
<dbReference type="SMART" id="SM00382">
    <property type="entry name" value="AAA"/>
    <property type="match status" value="1"/>
</dbReference>
<evidence type="ECO:0000256" key="10">
    <source>
        <dbReference type="ARBA" id="ARBA00023136"/>
    </source>
</evidence>
<evidence type="ECO:0000256" key="12">
    <source>
        <dbReference type="ARBA" id="ARBA00041199"/>
    </source>
</evidence>
<dbReference type="CDD" id="cd03255">
    <property type="entry name" value="ABC_MJ0796_LolCDE_FtsE"/>
    <property type="match status" value="1"/>
</dbReference>
<dbReference type="InterPro" id="IPR003838">
    <property type="entry name" value="ABC3_permease_C"/>
</dbReference>
<dbReference type="PROSITE" id="PS50893">
    <property type="entry name" value="ABC_TRANSPORTER_2"/>
    <property type="match status" value="1"/>
</dbReference>
<protein>
    <recommendedName>
        <fullName evidence="12">Pyoverdine export ATP-binding/permease protein PvdT</fullName>
    </recommendedName>
</protein>
<dbReference type="InterPro" id="IPR017911">
    <property type="entry name" value="MacB-like_ATP-bd"/>
</dbReference>